<feature type="compositionally biased region" description="Polar residues" evidence="1">
    <location>
        <begin position="88"/>
        <end position="102"/>
    </location>
</feature>
<dbReference type="Proteomes" id="UP000092462">
    <property type="component" value="Unassembled WGS sequence"/>
</dbReference>
<feature type="compositionally biased region" description="Basic and acidic residues" evidence="1">
    <location>
        <begin position="67"/>
        <end position="87"/>
    </location>
</feature>
<name>A0A1B0GNP7_PHLPP</name>
<protein>
    <submittedName>
        <fullName evidence="2">Uncharacterized protein</fullName>
    </submittedName>
</protein>
<organism evidence="2 3">
    <name type="scientific">Phlebotomus papatasi</name>
    <name type="common">Sandfly</name>
    <dbReference type="NCBI Taxonomy" id="29031"/>
    <lineage>
        <taxon>Eukaryota</taxon>
        <taxon>Metazoa</taxon>
        <taxon>Ecdysozoa</taxon>
        <taxon>Arthropoda</taxon>
        <taxon>Hexapoda</taxon>
        <taxon>Insecta</taxon>
        <taxon>Pterygota</taxon>
        <taxon>Neoptera</taxon>
        <taxon>Endopterygota</taxon>
        <taxon>Diptera</taxon>
        <taxon>Nematocera</taxon>
        <taxon>Psychodoidea</taxon>
        <taxon>Psychodidae</taxon>
        <taxon>Phlebotomus</taxon>
        <taxon>Phlebotomus</taxon>
    </lineage>
</organism>
<feature type="region of interest" description="Disordered" evidence="1">
    <location>
        <begin position="63"/>
        <end position="112"/>
    </location>
</feature>
<dbReference type="EMBL" id="AJVK01029651">
    <property type="status" value="NOT_ANNOTATED_CDS"/>
    <property type="molecule type" value="Genomic_DNA"/>
</dbReference>
<reference evidence="2" key="1">
    <citation type="submission" date="2022-08" db="UniProtKB">
        <authorList>
            <consortium name="EnsemblMetazoa"/>
        </authorList>
    </citation>
    <scope>IDENTIFICATION</scope>
    <source>
        <strain evidence="2">Israel</strain>
    </source>
</reference>
<keyword evidence="3" id="KW-1185">Reference proteome</keyword>
<feature type="region of interest" description="Disordered" evidence="1">
    <location>
        <begin position="16"/>
        <end position="50"/>
    </location>
</feature>
<dbReference type="EnsemblMetazoa" id="PPAI005028-RA">
    <property type="protein sequence ID" value="PPAI005028-PA"/>
    <property type="gene ID" value="PPAI005028"/>
</dbReference>
<feature type="compositionally biased region" description="Low complexity" evidence="1">
    <location>
        <begin position="18"/>
        <end position="36"/>
    </location>
</feature>
<dbReference type="EMBL" id="AJVK01029650">
    <property type="status" value="NOT_ANNOTATED_CDS"/>
    <property type="molecule type" value="Genomic_DNA"/>
</dbReference>
<accession>A0A1B0GNP7</accession>
<dbReference type="VEuPathDB" id="VectorBase:PPAI005028"/>
<dbReference type="AlphaFoldDB" id="A0A1B0GNP7"/>
<proteinExistence type="predicted"/>
<evidence type="ECO:0000313" key="3">
    <source>
        <dbReference type="Proteomes" id="UP000092462"/>
    </source>
</evidence>
<evidence type="ECO:0000256" key="1">
    <source>
        <dbReference type="SAM" id="MobiDB-lite"/>
    </source>
</evidence>
<sequence>MIPVNLQIEDLQNTLKMSSESDVESPSFSLLQQKQQNKSKKKFQMSTDSSKVYKKLKKEIVASSTRVEVDESRVDPQEGSSRSEHQRISQQKTDLPQLNDSSILKDIFSPSDSQQQVNQKLVDVLQALLDKVSEMGSLLQELVKMSKGDANDELKLPITSMKELKEFEKIATEGSNQN</sequence>
<evidence type="ECO:0000313" key="2">
    <source>
        <dbReference type="EnsemblMetazoa" id="PPAI005028-PA"/>
    </source>
</evidence>